<keyword evidence="2" id="KW-1185">Reference proteome</keyword>
<accession>A0A915P1Q3</accession>
<evidence type="ECO:0000313" key="2">
    <source>
        <dbReference type="Proteomes" id="UP000887560"/>
    </source>
</evidence>
<protein>
    <submittedName>
        <fullName evidence="3">Uncharacterized protein</fullName>
    </submittedName>
</protein>
<dbReference type="WBParaSite" id="scf7180000423309.g10670">
    <property type="protein sequence ID" value="scf7180000423309.g10670"/>
    <property type="gene ID" value="scf7180000423309.g10670"/>
</dbReference>
<proteinExistence type="predicted"/>
<feature type="region of interest" description="Disordered" evidence="1">
    <location>
        <begin position="1"/>
        <end position="50"/>
    </location>
</feature>
<sequence>MPSDAKKQRDKAKKDKEKAASKQRGGKKGGTNSEQNAIEDGLNDNKIEENGISQAEMDAVTDVLHRVELENAKARAVAGTKLIQYCYVLHKTCS</sequence>
<name>A0A915P1Q3_9BILA</name>
<organism evidence="2 3">
    <name type="scientific">Meloidogyne floridensis</name>
    <dbReference type="NCBI Taxonomy" id="298350"/>
    <lineage>
        <taxon>Eukaryota</taxon>
        <taxon>Metazoa</taxon>
        <taxon>Ecdysozoa</taxon>
        <taxon>Nematoda</taxon>
        <taxon>Chromadorea</taxon>
        <taxon>Rhabditida</taxon>
        <taxon>Tylenchina</taxon>
        <taxon>Tylenchomorpha</taxon>
        <taxon>Tylenchoidea</taxon>
        <taxon>Meloidogynidae</taxon>
        <taxon>Meloidogyninae</taxon>
        <taxon>Meloidogyne</taxon>
    </lineage>
</organism>
<evidence type="ECO:0000313" key="3">
    <source>
        <dbReference type="WBParaSite" id="scf7180000423309.g10670"/>
    </source>
</evidence>
<dbReference type="AlphaFoldDB" id="A0A915P1Q3"/>
<evidence type="ECO:0000256" key="1">
    <source>
        <dbReference type="SAM" id="MobiDB-lite"/>
    </source>
</evidence>
<reference evidence="3" key="1">
    <citation type="submission" date="2022-11" db="UniProtKB">
        <authorList>
            <consortium name="WormBaseParasite"/>
        </authorList>
    </citation>
    <scope>IDENTIFICATION</scope>
</reference>
<dbReference type="Proteomes" id="UP000887560">
    <property type="component" value="Unplaced"/>
</dbReference>
<feature type="compositionally biased region" description="Basic and acidic residues" evidence="1">
    <location>
        <begin position="1"/>
        <end position="20"/>
    </location>
</feature>